<dbReference type="GO" id="GO:0008168">
    <property type="term" value="F:methyltransferase activity"/>
    <property type="evidence" value="ECO:0007669"/>
    <property type="project" value="UniProtKB-KW"/>
</dbReference>
<evidence type="ECO:0000256" key="6">
    <source>
        <dbReference type="HAMAP-Rule" id="MF_01848"/>
    </source>
</evidence>
<dbReference type="EMBL" id="AP023081">
    <property type="protein sequence ID" value="BCD84550.1"/>
    <property type="molecule type" value="Genomic_DNA"/>
</dbReference>
<comment type="subcellular location">
    <subcellularLocation>
        <location evidence="6">Cytoplasm</location>
    </subcellularLocation>
</comment>
<dbReference type="CDD" id="cd02440">
    <property type="entry name" value="AdoMet_MTases"/>
    <property type="match status" value="1"/>
</dbReference>
<evidence type="ECO:0000313" key="8">
    <source>
        <dbReference type="EMBL" id="BCD84550.1"/>
    </source>
</evidence>
<dbReference type="InterPro" id="IPR010286">
    <property type="entry name" value="METTL16/RlmF"/>
</dbReference>
<name>A0ABN6BPX7_9PSED</name>
<keyword evidence="1 6" id="KW-0963">Cytoplasm</keyword>
<sequence length="342" mass="37872">MRACPSFPDLAMPSKPPSKTAPAKPSEGSKAPLHPRNRHQGRYDFPALIAGNPELAAFVILNPYGKQSIDFANPEAVKVFNRALLQQFYGIRQWDIPAGYLCPPIPGRADYLHHLADLLGAAHDGVIPKGPGLRGLDIGVGANCIYPLIGHHDYGWRFVGADIDPQSLDSAAAILTANPQYGDAIELRRQEHPQHIFQGLLQADERFDFTLCNPPFHASLDEARSGSRRKWKNLGKQDPSRTLPVLNFGGQSNELHCEGGEAAFIARMADESATFGQQVFWFSTLVSKAGNVAPLQDRLKALGATDVRVVHMAQGQKQSRFVAWTYLEKNQRRAWRKERWPA</sequence>
<dbReference type="PANTHER" id="PTHR13393:SF0">
    <property type="entry name" value="RNA N6-ADENOSINE-METHYLTRANSFERASE METTL16"/>
    <property type="match status" value="1"/>
</dbReference>
<evidence type="ECO:0000256" key="2">
    <source>
        <dbReference type="ARBA" id="ARBA00022552"/>
    </source>
</evidence>
<comment type="catalytic activity">
    <reaction evidence="6">
        <text>adenosine(1618) in 23S rRNA + S-adenosyl-L-methionine = N(6)-methyladenosine(1618) in 23S rRNA + S-adenosyl-L-homocysteine + H(+)</text>
        <dbReference type="Rhea" id="RHEA:16497"/>
        <dbReference type="Rhea" id="RHEA-COMP:10229"/>
        <dbReference type="Rhea" id="RHEA-COMP:10231"/>
        <dbReference type="ChEBI" id="CHEBI:15378"/>
        <dbReference type="ChEBI" id="CHEBI:57856"/>
        <dbReference type="ChEBI" id="CHEBI:59789"/>
        <dbReference type="ChEBI" id="CHEBI:74411"/>
        <dbReference type="ChEBI" id="CHEBI:74449"/>
        <dbReference type="EC" id="2.1.1.181"/>
    </reaction>
</comment>
<evidence type="ECO:0000256" key="5">
    <source>
        <dbReference type="ARBA" id="ARBA00022691"/>
    </source>
</evidence>
<dbReference type="Gene3D" id="3.40.50.150">
    <property type="entry name" value="Vaccinia Virus protein VP39"/>
    <property type="match status" value="1"/>
</dbReference>
<proteinExistence type="inferred from homology"/>
<reference evidence="8" key="1">
    <citation type="submission" date="2020-05" db="EMBL/GenBank/DDBJ databases">
        <title>Complete genome sequence of Pseudomonas sp. Sm006.</title>
        <authorList>
            <person name="Takeuchi K."/>
            <person name="Someya N."/>
        </authorList>
    </citation>
    <scope>NUCLEOTIDE SEQUENCE</scope>
    <source>
        <strain evidence="8">Sm006</strain>
    </source>
</reference>
<dbReference type="GO" id="GO:0032259">
    <property type="term" value="P:methylation"/>
    <property type="evidence" value="ECO:0007669"/>
    <property type="project" value="UniProtKB-KW"/>
</dbReference>
<feature type="compositionally biased region" description="Low complexity" evidence="7">
    <location>
        <begin position="11"/>
        <end position="26"/>
    </location>
</feature>
<evidence type="ECO:0000256" key="1">
    <source>
        <dbReference type="ARBA" id="ARBA00022490"/>
    </source>
</evidence>
<dbReference type="InterPro" id="IPR016909">
    <property type="entry name" value="rRNA_lsu_MeTfrase_F"/>
</dbReference>
<comment type="function">
    <text evidence="6">Specifically methylates the adenine in position 1618 of 23S rRNA.</text>
</comment>
<evidence type="ECO:0000313" key="9">
    <source>
        <dbReference type="Proteomes" id="UP001064896"/>
    </source>
</evidence>
<evidence type="ECO:0000256" key="3">
    <source>
        <dbReference type="ARBA" id="ARBA00022603"/>
    </source>
</evidence>
<dbReference type="HAMAP" id="MF_01848">
    <property type="entry name" value="23SrRNA_methyltr_F"/>
    <property type="match status" value="1"/>
</dbReference>
<protein>
    <recommendedName>
        <fullName evidence="6">Ribosomal RNA large subunit methyltransferase F</fullName>
        <ecNumber evidence="6">2.1.1.181</ecNumber>
    </recommendedName>
    <alternativeName>
        <fullName evidence="6">23S rRNA mA1618 methyltransferase</fullName>
    </alternativeName>
    <alternativeName>
        <fullName evidence="6">rRNA adenine N-6-methyltransferase</fullName>
    </alternativeName>
</protein>
<dbReference type="SUPFAM" id="SSF53335">
    <property type="entry name" value="S-adenosyl-L-methionine-dependent methyltransferases"/>
    <property type="match status" value="1"/>
</dbReference>
<comment type="similarity">
    <text evidence="6">Belongs to the methyltransferase superfamily. METTL16/RlmF family.</text>
</comment>
<keyword evidence="2 6" id="KW-0698">rRNA processing</keyword>
<gene>
    <name evidence="6 8" type="primary">rlmF</name>
    <name evidence="8" type="ORF">PSm6_09570</name>
</gene>
<dbReference type="NCBIfam" id="NF008725">
    <property type="entry name" value="PRK11727.1"/>
    <property type="match status" value="1"/>
</dbReference>
<accession>A0ABN6BPX7</accession>
<keyword evidence="3 6" id="KW-0489">Methyltransferase</keyword>
<dbReference type="Proteomes" id="UP001064896">
    <property type="component" value="Chromosome"/>
</dbReference>
<dbReference type="Pfam" id="PF05971">
    <property type="entry name" value="Methyltransf_10"/>
    <property type="match status" value="1"/>
</dbReference>
<dbReference type="PANTHER" id="PTHR13393">
    <property type="entry name" value="SAM-DEPENDENT METHYLTRANSFERASE"/>
    <property type="match status" value="1"/>
</dbReference>
<evidence type="ECO:0000256" key="7">
    <source>
        <dbReference type="SAM" id="MobiDB-lite"/>
    </source>
</evidence>
<feature type="region of interest" description="Disordered" evidence="7">
    <location>
        <begin position="1"/>
        <end position="37"/>
    </location>
</feature>
<dbReference type="PIRSF" id="PIRSF029038">
    <property type="entry name" value="Mtase_YbiN_prd"/>
    <property type="match status" value="1"/>
</dbReference>
<evidence type="ECO:0000256" key="4">
    <source>
        <dbReference type="ARBA" id="ARBA00022679"/>
    </source>
</evidence>
<organism evidence="8 9">
    <name type="scientific">Pseudomonas solani</name>
    <dbReference type="NCBI Taxonomy" id="2731552"/>
    <lineage>
        <taxon>Bacteria</taxon>
        <taxon>Pseudomonadati</taxon>
        <taxon>Pseudomonadota</taxon>
        <taxon>Gammaproteobacteria</taxon>
        <taxon>Pseudomonadales</taxon>
        <taxon>Pseudomonadaceae</taxon>
        <taxon>Pseudomonas</taxon>
    </lineage>
</organism>
<dbReference type="EC" id="2.1.1.181" evidence="6"/>
<dbReference type="InterPro" id="IPR029063">
    <property type="entry name" value="SAM-dependent_MTases_sf"/>
</dbReference>
<keyword evidence="9" id="KW-1185">Reference proteome</keyword>
<keyword evidence="5 6" id="KW-0949">S-adenosyl-L-methionine</keyword>
<keyword evidence="4 6" id="KW-0808">Transferase</keyword>